<accession>A0A8T9CKZ8</accession>
<keyword evidence="9" id="KW-1185">Reference proteome</keyword>
<comment type="caution">
    <text evidence="8">The sequence shown here is derived from an EMBL/GenBank/DDBJ whole genome shotgun (WGS) entry which is preliminary data.</text>
</comment>
<dbReference type="PANTHER" id="PTHR10587:SF137">
    <property type="entry name" value="4-DEOXY-4-FORMAMIDO-L-ARABINOSE-PHOSPHOUNDECAPRENOL DEFORMYLASE ARND-RELATED"/>
    <property type="match status" value="1"/>
</dbReference>
<keyword evidence="2" id="KW-0119">Carbohydrate metabolism</keyword>
<evidence type="ECO:0000256" key="6">
    <source>
        <dbReference type="SAM" id="Phobius"/>
    </source>
</evidence>
<sequence length="305" mass="34747">MRLNPFRRIRRLGTSIFSRVQRPLQGHKPPRKQKHVKIDDEEQISDEDYFISSRPSLLAKMVKLVLLSLLAIFILLLLTAYTIYKPPSPLINFFQRRHPDVIFHLPLPASQRVVALTLDDAPSEYTPAILGLLKKHNATATFFIIGSQVVEHPSVIKEIHTQGHELGNHAWNDEPSLSLPPSELERQIKEVEALLPANRNRAKYFRPGSGFFNRKMVNMLKDMGYKVALGSIYPHDAQIKSPKWNTRHVLSMVKPGGVIIMHDRRGYSVEELRLVLEGLTRGGWKVVSLGELLKLHEEEVDKKGG</sequence>
<evidence type="ECO:0000313" key="8">
    <source>
        <dbReference type="EMBL" id="TVY84830.1"/>
    </source>
</evidence>
<dbReference type="PROSITE" id="PS51677">
    <property type="entry name" value="NODB"/>
    <property type="match status" value="1"/>
</dbReference>
<dbReference type="EC" id="3.5.1.41" evidence="4"/>
<dbReference type="Gene3D" id="3.20.20.370">
    <property type="entry name" value="Glycoside hydrolase/deacetylase"/>
    <property type="match status" value="1"/>
</dbReference>
<evidence type="ECO:0000256" key="5">
    <source>
        <dbReference type="ARBA" id="ARBA00048494"/>
    </source>
</evidence>
<dbReference type="EMBL" id="QGMK01000051">
    <property type="protein sequence ID" value="TVY84830.1"/>
    <property type="molecule type" value="Genomic_DNA"/>
</dbReference>
<keyword evidence="3" id="KW-0170">Cobalt</keyword>
<dbReference type="InterPro" id="IPR011330">
    <property type="entry name" value="Glyco_hydro/deAcase_b/a-brl"/>
</dbReference>
<dbReference type="Pfam" id="PF01522">
    <property type="entry name" value="Polysacc_deac_1"/>
    <property type="match status" value="1"/>
</dbReference>
<evidence type="ECO:0000313" key="9">
    <source>
        <dbReference type="Proteomes" id="UP000469558"/>
    </source>
</evidence>
<keyword evidence="6" id="KW-1133">Transmembrane helix</keyword>
<dbReference type="SUPFAM" id="SSF88713">
    <property type="entry name" value="Glycoside hydrolase/deacetylase"/>
    <property type="match status" value="1"/>
</dbReference>
<dbReference type="InterPro" id="IPR050248">
    <property type="entry name" value="Polysacc_deacetylase_ArnD"/>
</dbReference>
<evidence type="ECO:0000259" key="7">
    <source>
        <dbReference type="PROSITE" id="PS51677"/>
    </source>
</evidence>
<feature type="domain" description="NodB homology" evidence="7">
    <location>
        <begin position="112"/>
        <end position="287"/>
    </location>
</feature>
<keyword evidence="2" id="KW-0624">Polysaccharide degradation</keyword>
<dbReference type="GO" id="GO:0009272">
    <property type="term" value="P:fungal-type cell wall biogenesis"/>
    <property type="evidence" value="ECO:0007669"/>
    <property type="project" value="UniProtKB-ARBA"/>
</dbReference>
<dbReference type="OrthoDB" id="407355at2759"/>
<evidence type="ECO:0000256" key="4">
    <source>
        <dbReference type="ARBA" id="ARBA00024056"/>
    </source>
</evidence>
<keyword evidence="2" id="KW-0146">Chitin degradation</keyword>
<reference evidence="8 9" key="1">
    <citation type="submission" date="2018-05" db="EMBL/GenBank/DDBJ databases">
        <title>Genome sequencing and assembly of the regulated plant pathogen Lachnellula willkommii and related sister species for the development of diagnostic species identification markers.</title>
        <authorList>
            <person name="Giroux E."/>
            <person name="Bilodeau G."/>
        </authorList>
    </citation>
    <scope>NUCLEOTIDE SEQUENCE [LARGE SCALE GENOMIC DNA]</scope>
    <source>
        <strain evidence="8 9">CBS 268.59</strain>
    </source>
</reference>
<dbReference type="GO" id="GO:0006032">
    <property type="term" value="P:chitin catabolic process"/>
    <property type="evidence" value="ECO:0007669"/>
    <property type="project" value="UniProtKB-KW"/>
</dbReference>
<organism evidence="8 9">
    <name type="scientific">Lachnellula suecica</name>
    <dbReference type="NCBI Taxonomy" id="602035"/>
    <lineage>
        <taxon>Eukaryota</taxon>
        <taxon>Fungi</taxon>
        <taxon>Dikarya</taxon>
        <taxon>Ascomycota</taxon>
        <taxon>Pezizomycotina</taxon>
        <taxon>Leotiomycetes</taxon>
        <taxon>Helotiales</taxon>
        <taxon>Lachnaceae</taxon>
        <taxon>Lachnellula</taxon>
    </lineage>
</organism>
<gene>
    <name evidence="8" type="primary">pgdA_0</name>
    <name evidence="8" type="ORF">LSUE1_G000592</name>
</gene>
<evidence type="ECO:0000256" key="3">
    <source>
        <dbReference type="ARBA" id="ARBA00023285"/>
    </source>
</evidence>
<feature type="transmembrane region" description="Helical" evidence="6">
    <location>
        <begin position="64"/>
        <end position="84"/>
    </location>
</feature>
<evidence type="ECO:0000256" key="1">
    <source>
        <dbReference type="ARBA" id="ARBA00001941"/>
    </source>
</evidence>
<comment type="catalytic activity">
    <reaction evidence="5">
        <text>[(1-&gt;4)-N-acetyl-beta-D-glucosaminyl](n) + n H2O = chitosan + n acetate</text>
        <dbReference type="Rhea" id="RHEA:10464"/>
        <dbReference type="Rhea" id="RHEA-COMP:9593"/>
        <dbReference type="Rhea" id="RHEA-COMP:9597"/>
        <dbReference type="ChEBI" id="CHEBI:15377"/>
        <dbReference type="ChEBI" id="CHEBI:17029"/>
        <dbReference type="ChEBI" id="CHEBI:30089"/>
        <dbReference type="ChEBI" id="CHEBI:57704"/>
        <dbReference type="EC" id="3.5.1.41"/>
    </reaction>
    <physiologicalReaction direction="left-to-right" evidence="5">
        <dbReference type="Rhea" id="RHEA:10465"/>
    </physiologicalReaction>
</comment>
<comment type="cofactor">
    <cofactor evidence="1">
        <name>Co(2+)</name>
        <dbReference type="ChEBI" id="CHEBI:48828"/>
    </cofactor>
</comment>
<evidence type="ECO:0000256" key="2">
    <source>
        <dbReference type="ARBA" id="ARBA00023024"/>
    </source>
</evidence>
<protein>
    <recommendedName>
        <fullName evidence="4">chitin deacetylase</fullName>
        <ecNumber evidence="4">3.5.1.41</ecNumber>
    </recommendedName>
</protein>
<name>A0A8T9CKZ8_9HELO</name>
<proteinExistence type="predicted"/>
<keyword evidence="6" id="KW-0812">Transmembrane</keyword>
<keyword evidence="6" id="KW-0472">Membrane</keyword>
<dbReference type="PANTHER" id="PTHR10587">
    <property type="entry name" value="GLYCOSYL TRANSFERASE-RELATED"/>
    <property type="match status" value="1"/>
</dbReference>
<dbReference type="GO" id="GO:0004099">
    <property type="term" value="F:chitin deacetylase activity"/>
    <property type="evidence" value="ECO:0007669"/>
    <property type="project" value="UniProtKB-EC"/>
</dbReference>
<dbReference type="AlphaFoldDB" id="A0A8T9CKZ8"/>
<dbReference type="Proteomes" id="UP000469558">
    <property type="component" value="Unassembled WGS sequence"/>
</dbReference>
<dbReference type="GO" id="GO:0005975">
    <property type="term" value="P:carbohydrate metabolic process"/>
    <property type="evidence" value="ECO:0007669"/>
    <property type="project" value="InterPro"/>
</dbReference>
<dbReference type="InterPro" id="IPR002509">
    <property type="entry name" value="NODB_dom"/>
</dbReference>